<dbReference type="RefSeq" id="WP_110063740.1">
    <property type="nucleotide sequence ID" value="NZ_JBHOGY010000005.1"/>
</dbReference>
<proteinExistence type="predicted"/>
<accession>A0A2V3A4L3</accession>
<evidence type="ECO:0000313" key="1">
    <source>
        <dbReference type="EMBL" id="PWW31197.1"/>
    </source>
</evidence>
<gene>
    <name evidence="1" type="ORF">DFO73_102192</name>
</gene>
<organism evidence="1 2">
    <name type="scientific">Cytobacillus oceanisediminis</name>
    <dbReference type="NCBI Taxonomy" id="665099"/>
    <lineage>
        <taxon>Bacteria</taxon>
        <taxon>Bacillati</taxon>
        <taxon>Bacillota</taxon>
        <taxon>Bacilli</taxon>
        <taxon>Bacillales</taxon>
        <taxon>Bacillaceae</taxon>
        <taxon>Cytobacillus</taxon>
    </lineage>
</organism>
<dbReference type="Proteomes" id="UP000247150">
    <property type="component" value="Unassembled WGS sequence"/>
</dbReference>
<dbReference type="EMBL" id="QGTW01000002">
    <property type="protein sequence ID" value="PWW31197.1"/>
    <property type="molecule type" value="Genomic_DNA"/>
</dbReference>
<reference evidence="1 2" key="1">
    <citation type="submission" date="2018-05" db="EMBL/GenBank/DDBJ databases">
        <title>Freshwater and sediment microbial communities from various areas in North America, analyzing microbe dynamics in response to fracking.</title>
        <authorList>
            <person name="Lamendella R."/>
        </authorList>
    </citation>
    <scope>NUCLEOTIDE SEQUENCE [LARGE SCALE GENOMIC DNA]</scope>
    <source>
        <strain evidence="1 2">15_TX</strain>
    </source>
</reference>
<protein>
    <submittedName>
        <fullName evidence="1">Uncharacterized protein</fullName>
    </submittedName>
</protein>
<dbReference type="OrthoDB" id="2885038at2"/>
<evidence type="ECO:0000313" key="2">
    <source>
        <dbReference type="Proteomes" id="UP000247150"/>
    </source>
</evidence>
<dbReference type="AlphaFoldDB" id="A0A2V3A4L3"/>
<name>A0A2V3A4L3_9BACI</name>
<sequence length="73" mass="8498">MKNFRFLLSDQFQANEIAEDLQVQLEINRFNHVKVTAVEQRNEVLVQVPEANGSLEEAVESFMRNYQDGEVLE</sequence>
<comment type="caution">
    <text evidence="1">The sequence shown here is derived from an EMBL/GenBank/DDBJ whole genome shotgun (WGS) entry which is preliminary data.</text>
</comment>